<feature type="region of interest" description="Disordered" evidence="1">
    <location>
        <begin position="1"/>
        <end position="39"/>
    </location>
</feature>
<gene>
    <name evidence="2" type="ORF">FA15DRAFT_661251</name>
</gene>
<accession>A0A5C3KCR0</accession>
<dbReference type="Proteomes" id="UP000307440">
    <property type="component" value="Unassembled WGS sequence"/>
</dbReference>
<reference evidence="2 3" key="1">
    <citation type="journal article" date="2019" name="Nat. Ecol. Evol.">
        <title>Megaphylogeny resolves global patterns of mushroom evolution.</title>
        <authorList>
            <person name="Varga T."/>
            <person name="Krizsan K."/>
            <person name="Foldi C."/>
            <person name="Dima B."/>
            <person name="Sanchez-Garcia M."/>
            <person name="Sanchez-Ramirez S."/>
            <person name="Szollosi G.J."/>
            <person name="Szarkandi J.G."/>
            <person name="Papp V."/>
            <person name="Albert L."/>
            <person name="Andreopoulos W."/>
            <person name="Angelini C."/>
            <person name="Antonin V."/>
            <person name="Barry K.W."/>
            <person name="Bougher N.L."/>
            <person name="Buchanan P."/>
            <person name="Buyck B."/>
            <person name="Bense V."/>
            <person name="Catcheside P."/>
            <person name="Chovatia M."/>
            <person name="Cooper J."/>
            <person name="Damon W."/>
            <person name="Desjardin D."/>
            <person name="Finy P."/>
            <person name="Geml J."/>
            <person name="Haridas S."/>
            <person name="Hughes K."/>
            <person name="Justo A."/>
            <person name="Karasinski D."/>
            <person name="Kautmanova I."/>
            <person name="Kiss B."/>
            <person name="Kocsube S."/>
            <person name="Kotiranta H."/>
            <person name="LaButti K.M."/>
            <person name="Lechner B.E."/>
            <person name="Liimatainen K."/>
            <person name="Lipzen A."/>
            <person name="Lukacs Z."/>
            <person name="Mihaltcheva S."/>
            <person name="Morgado L.N."/>
            <person name="Niskanen T."/>
            <person name="Noordeloos M.E."/>
            <person name="Ohm R.A."/>
            <person name="Ortiz-Santana B."/>
            <person name="Ovrebo C."/>
            <person name="Racz N."/>
            <person name="Riley R."/>
            <person name="Savchenko A."/>
            <person name="Shiryaev A."/>
            <person name="Soop K."/>
            <person name="Spirin V."/>
            <person name="Szebenyi C."/>
            <person name="Tomsovsky M."/>
            <person name="Tulloss R.E."/>
            <person name="Uehling J."/>
            <person name="Grigoriev I.V."/>
            <person name="Vagvolgyi C."/>
            <person name="Papp T."/>
            <person name="Martin F.M."/>
            <person name="Miettinen O."/>
            <person name="Hibbett D.S."/>
            <person name="Nagy L.G."/>
        </authorList>
    </citation>
    <scope>NUCLEOTIDE SEQUENCE [LARGE SCALE GENOMIC DNA]</scope>
    <source>
        <strain evidence="2 3">CBS 121175</strain>
    </source>
</reference>
<dbReference type="EMBL" id="ML210473">
    <property type="protein sequence ID" value="TFK17698.1"/>
    <property type="molecule type" value="Genomic_DNA"/>
</dbReference>
<keyword evidence="3" id="KW-1185">Reference proteome</keyword>
<proteinExistence type="predicted"/>
<dbReference type="AlphaFoldDB" id="A0A5C3KCR0"/>
<feature type="region of interest" description="Disordered" evidence="1">
    <location>
        <begin position="277"/>
        <end position="299"/>
    </location>
</feature>
<sequence>MASRCAAGTNIAPNEEDDGRWEESNGRSGRKRMERTSTSSLSFRTGLVWGVVDLEIGREPGKNSSGFVMGRTRVQSAAEEEEDGLPSMSLISVASTTTRKQGKRIGWPQSCWAGGFRCGENTAVAPKDLAEAGNDERQAAVGLSVDSTHPGFSQRRLSPFPLGPHPSRREPEPDSRCSAAMDRAPNEEEEGVEGVQWSKWKETHTAVGRWTDRRHGEVLHWVWLIRRLGETMGNDSSGFIMAGRQPALTMDACMNVGDSDSRDASSIVFPHYRTLHPTTAPSHTQPHPTAGRGPALRSRASTLDKCGVWLIWRLGESPEMIRRGTELTAWSSTKNHSACSNAQTHAPVLQSATVAVDVDKGLGAVFDDQQDIGLVHPLLLMTAKRIWAKLIVRTRRVKCNSRGRR</sequence>
<feature type="region of interest" description="Disordered" evidence="1">
    <location>
        <begin position="146"/>
        <end position="196"/>
    </location>
</feature>
<name>A0A5C3KCR0_COPMA</name>
<evidence type="ECO:0000313" key="3">
    <source>
        <dbReference type="Proteomes" id="UP000307440"/>
    </source>
</evidence>
<evidence type="ECO:0000256" key="1">
    <source>
        <dbReference type="SAM" id="MobiDB-lite"/>
    </source>
</evidence>
<feature type="compositionally biased region" description="Polar residues" evidence="1">
    <location>
        <begin position="277"/>
        <end position="287"/>
    </location>
</feature>
<organism evidence="2 3">
    <name type="scientific">Coprinopsis marcescibilis</name>
    <name type="common">Agaric fungus</name>
    <name type="synonym">Psathyrella marcescibilis</name>
    <dbReference type="NCBI Taxonomy" id="230819"/>
    <lineage>
        <taxon>Eukaryota</taxon>
        <taxon>Fungi</taxon>
        <taxon>Dikarya</taxon>
        <taxon>Basidiomycota</taxon>
        <taxon>Agaricomycotina</taxon>
        <taxon>Agaricomycetes</taxon>
        <taxon>Agaricomycetidae</taxon>
        <taxon>Agaricales</taxon>
        <taxon>Agaricineae</taxon>
        <taxon>Psathyrellaceae</taxon>
        <taxon>Coprinopsis</taxon>
    </lineage>
</organism>
<evidence type="ECO:0000313" key="2">
    <source>
        <dbReference type="EMBL" id="TFK17698.1"/>
    </source>
</evidence>
<protein>
    <submittedName>
        <fullName evidence="2">Uncharacterized protein</fullName>
    </submittedName>
</protein>